<dbReference type="PANTHER" id="PTHR16821">
    <property type="entry name" value="FRATAXIN"/>
    <property type="match status" value="1"/>
</dbReference>
<evidence type="ECO:0000256" key="4">
    <source>
        <dbReference type="ARBA" id="ARBA00022434"/>
    </source>
</evidence>
<dbReference type="SMART" id="SM01219">
    <property type="entry name" value="Frataxin_Cyay"/>
    <property type="match status" value="1"/>
</dbReference>
<dbReference type="GO" id="GO:0006826">
    <property type="term" value="P:iron ion transport"/>
    <property type="evidence" value="ECO:0007669"/>
    <property type="project" value="UniProtKB-KW"/>
</dbReference>
<dbReference type="GO" id="GO:0016226">
    <property type="term" value="P:iron-sulfur cluster assembly"/>
    <property type="evidence" value="ECO:0007669"/>
    <property type="project" value="InterPro"/>
</dbReference>
<organism evidence="13 14">
    <name type="scientific">Pichia californica</name>
    <dbReference type="NCBI Taxonomy" id="460514"/>
    <lineage>
        <taxon>Eukaryota</taxon>
        <taxon>Fungi</taxon>
        <taxon>Dikarya</taxon>
        <taxon>Ascomycota</taxon>
        <taxon>Saccharomycotina</taxon>
        <taxon>Pichiomycetes</taxon>
        <taxon>Pichiales</taxon>
        <taxon>Pichiaceae</taxon>
        <taxon>Pichia</taxon>
    </lineage>
</organism>
<dbReference type="Pfam" id="PF01491">
    <property type="entry name" value="Frataxin_Cyay"/>
    <property type="match status" value="1"/>
</dbReference>
<dbReference type="Gene3D" id="3.30.920.10">
    <property type="entry name" value="Frataxin/CyaY"/>
    <property type="match status" value="1"/>
</dbReference>
<dbReference type="GO" id="GO:0051537">
    <property type="term" value="F:2 iron, 2 sulfur cluster binding"/>
    <property type="evidence" value="ECO:0007669"/>
    <property type="project" value="TreeGrafter"/>
</dbReference>
<dbReference type="OrthoDB" id="1897642at2759"/>
<accession>A0A9P6WJ37</accession>
<dbReference type="PROSITE" id="PS01344">
    <property type="entry name" value="FRATAXIN_1"/>
    <property type="match status" value="1"/>
</dbReference>
<comment type="similarity">
    <text evidence="2">Belongs to the frataxin family.</text>
</comment>
<dbReference type="PROSITE" id="PS50810">
    <property type="entry name" value="FRATAXIN_2"/>
    <property type="match status" value="1"/>
</dbReference>
<evidence type="ECO:0000256" key="8">
    <source>
        <dbReference type="ARBA" id="ARBA00023002"/>
    </source>
</evidence>
<dbReference type="InterPro" id="IPR020895">
    <property type="entry name" value="Frataxin_CS"/>
</dbReference>
<dbReference type="InterPro" id="IPR002908">
    <property type="entry name" value="Frataxin/CyaY"/>
</dbReference>
<dbReference type="PANTHER" id="PTHR16821:SF2">
    <property type="entry name" value="FRATAXIN, MITOCHONDRIAL"/>
    <property type="match status" value="1"/>
</dbReference>
<evidence type="ECO:0000256" key="10">
    <source>
        <dbReference type="ARBA" id="ARBA00023065"/>
    </source>
</evidence>
<dbReference type="EC" id="1.16.3.1" evidence="3"/>
<comment type="subcellular location">
    <subcellularLocation>
        <location evidence="1">Mitochondrion</location>
    </subcellularLocation>
</comment>
<comment type="catalytic activity">
    <reaction evidence="12">
        <text>4 Fe(2+) + O2 + 4 H(+) = 4 Fe(3+) + 2 H2O</text>
        <dbReference type="Rhea" id="RHEA:11148"/>
        <dbReference type="ChEBI" id="CHEBI:15377"/>
        <dbReference type="ChEBI" id="CHEBI:15378"/>
        <dbReference type="ChEBI" id="CHEBI:15379"/>
        <dbReference type="ChEBI" id="CHEBI:29033"/>
        <dbReference type="ChEBI" id="CHEBI:29034"/>
        <dbReference type="EC" id="1.16.3.1"/>
    </reaction>
</comment>
<evidence type="ECO:0000313" key="13">
    <source>
        <dbReference type="EMBL" id="KAG0686998.1"/>
    </source>
</evidence>
<proteinExistence type="inferred from homology"/>
<keyword evidence="14" id="KW-1185">Reference proteome</keyword>
<evidence type="ECO:0000256" key="9">
    <source>
        <dbReference type="ARBA" id="ARBA00023004"/>
    </source>
</evidence>
<dbReference type="GO" id="GO:0034986">
    <property type="term" value="F:iron chaperone activity"/>
    <property type="evidence" value="ECO:0007669"/>
    <property type="project" value="TreeGrafter"/>
</dbReference>
<dbReference type="NCBIfam" id="TIGR03422">
    <property type="entry name" value="mito_frataxin"/>
    <property type="match status" value="1"/>
</dbReference>
<evidence type="ECO:0000256" key="5">
    <source>
        <dbReference type="ARBA" id="ARBA00022448"/>
    </source>
</evidence>
<evidence type="ECO:0000256" key="2">
    <source>
        <dbReference type="ARBA" id="ARBA00008183"/>
    </source>
</evidence>
<evidence type="ECO:0000256" key="1">
    <source>
        <dbReference type="ARBA" id="ARBA00004173"/>
    </source>
</evidence>
<keyword evidence="8" id="KW-0560">Oxidoreductase</keyword>
<evidence type="ECO:0000256" key="3">
    <source>
        <dbReference type="ARBA" id="ARBA00013107"/>
    </source>
</evidence>
<dbReference type="EMBL" id="PUHW01000334">
    <property type="protein sequence ID" value="KAG0686998.1"/>
    <property type="molecule type" value="Genomic_DNA"/>
</dbReference>
<evidence type="ECO:0000313" key="14">
    <source>
        <dbReference type="Proteomes" id="UP000697127"/>
    </source>
</evidence>
<keyword evidence="6" id="KW-0410">Iron transport</keyword>
<keyword evidence="9" id="KW-0408">Iron</keyword>
<comment type="caution">
    <text evidence="13">The sequence shown here is derived from an EMBL/GenBank/DDBJ whole genome shotgun (WGS) entry which is preliminary data.</text>
</comment>
<dbReference type="GO" id="GO:0004322">
    <property type="term" value="F:ferroxidase activity"/>
    <property type="evidence" value="ECO:0007669"/>
    <property type="project" value="UniProtKB-EC"/>
</dbReference>
<dbReference type="InterPro" id="IPR036524">
    <property type="entry name" value="Frataxin/CyaY_sf"/>
</dbReference>
<evidence type="ECO:0000256" key="11">
    <source>
        <dbReference type="ARBA" id="ARBA00023128"/>
    </source>
</evidence>
<evidence type="ECO:0000256" key="12">
    <source>
        <dbReference type="ARBA" id="ARBA00047990"/>
    </source>
</evidence>
<dbReference type="AlphaFoldDB" id="A0A9P6WJ37"/>
<dbReference type="GO" id="GO:0008199">
    <property type="term" value="F:ferric iron binding"/>
    <property type="evidence" value="ECO:0007669"/>
    <property type="project" value="InterPro"/>
</dbReference>
<name>A0A9P6WJ37_9ASCO</name>
<keyword evidence="5" id="KW-0813">Transport</keyword>
<sequence>MLFRTQTIRSNSSRVLNLNKNKLFGLSQSSNGTKRSIYTVISNNSGIINNYNNTDSNVKRCKINNKMFNNYNQIRFNAITSNTDGSIIPDDVSKLTDEEYHKYSDITFEQILEELDAFFEENKIMEAEIDEEAGVMEINCSEGTYIINKQPPTKQIWLSSPISGPKRFDYHDKSWTCLRNGEKLSDLLQNEMSQMYGDFKWSEPF</sequence>
<dbReference type="GO" id="GO:0005739">
    <property type="term" value="C:mitochondrion"/>
    <property type="evidence" value="ECO:0007669"/>
    <property type="project" value="UniProtKB-SubCell"/>
</dbReference>
<protein>
    <recommendedName>
        <fullName evidence="3">ferroxidase</fullName>
        <ecNumber evidence="3">1.16.3.1</ecNumber>
    </recommendedName>
</protein>
<evidence type="ECO:0000256" key="6">
    <source>
        <dbReference type="ARBA" id="ARBA00022496"/>
    </source>
</evidence>
<dbReference type="InterPro" id="IPR017789">
    <property type="entry name" value="Frataxin"/>
</dbReference>
<keyword evidence="11" id="KW-0496">Mitochondrion</keyword>
<reference evidence="13" key="1">
    <citation type="submission" date="2020-11" db="EMBL/GenBank/DDBJ databases">
        <title>Kefir isolates.</title>
        <authorList>
            <person name="Marcisauskas S."/>
            <person name="Kim Y."/>
            <person name="Blasche S."/>
        </authorList>
    </citation>
    <scope>NUCLEOTIDE SEQUENCE</scope>
    <source>
        <strain evidence="13">Olga-1</strain>
    </source>
</reference>
<gene>
    <name evidence="13" type="primary">FRR4</name>
    <name evidence="13" type="ORF">C6P40_003037</name>
</gene>
<keyword evidence="7" id="KW-0809">Transit peptide</keyword>
<keyword evidence="10" id="KW-0406">Ion transport</keyword>
<keyword evidence="4" id="KW-0409">Iron storage</keyword>
<dbReference type="SUPFAM" id="SSF55387">
    <property type="entry name" value="Frataxin/Nqo15-like"/>
    <property type="match status" value="1"/>
</dbReference>
<dbReference type="Proteomes" id="UP000697127">
    <property type="component" value="Unassembled WGS sequence"/>
</dbReference>
<dbReference type="GO" id="GO:0006879">
    <property type="term" value="P:intracellular iron ion homeostasis"/>
    <property type="evidence" value="ECO:0007669"/>
    <property type="project" value="UniProtKB-KW"/>
</dbReference>
<dbReference type="GO" id="GO:0008198">
    <property type="term" value="F:ferrous iron binding"/>
    <property type="evidence" value="ECO:0007669"/>
    <property type="project" value="TreeGrafter"/>
</dbReference>
<evidence type="ECO:0000256" key="7">
    <source>
        <dbReference type="ARBA" id="ARBA00022946"/>
    </source>
</evidence>
<dbReference type="NCBIfam" id="TIGR03421">
    <property type="entry name" value="FeS_CyaY"/>
    <property type="match status" value="1"/>
</dbReference>